<evidence type="ECO:0000256" key="4">
    <source>
        <dbReference type="ARBA" id="ARBA00022737"/>
    </source>
</evidence>
<dbReference type="InterPro" id="IPR016169">
    <property type="entry name" value="FAD-bd_PCMH_sub2"/>
</dbReference>
<evidence type="ECO:0000259" key="11">
    <source>
        <dbReference type="PROSITE" id="PS51371"/>
    </source>
</evidence>
<gene>
    <name evidence="13" type="ORF">EDC60_2462</name>
</gene>
<dbReference type="Gene3D" id="3.10.580.10">
    <property type="entry name" value="CBS-domain"/>
    <property type="match status" value="1"/>
</dbReference>
<dbReference type="PANTHER" id="PTHR43099">
    <property type="entry name" value="UPF0053 PROTEIN YRKA"/>
    <property type="match status" value="1"/>
</dbReference>
<dbReference type="GO" id="GO:0005886">
    <property type="term" value="C:plasma membrane"/>
    <property type="evidence" value="ECO:0007669"/>
    <property type="project" value="UniProtKB-SubCell"/>
</dbReference>
<sequence>MWHRMANPPQNVGLFTISASSHRGGTLGPLHMEIAILFALILLNGVFAMSELALVSARKTRLQKLIDEGDSGAIAAAKLGENPTRFLSTIQIGITSIGVLNGIVGESALAKPLGEWLLGLGVEPQLAGYLATGLVVVLITYFSIVVGELVPKRLGQSYPETLARVVARPINWLALATKPFVRLLSISTEGLLRALGVKEYSASAVTEDEIHAVLAEGTSAGVIESHEHQMVRNVFRLDDRQIGSLMVPRADVVFLDVEEPFEENLRRIEESDHARFPVVRGGMENILGVLNARQWLSRTVRDAQARDLTTQPLQTALYVPETINAMELLDNFRQSDVQMAFVIDEYGEVQGIVTVQDIIEAITGEFQPRDPETSWAMERDDGSWLLDGHIPVPELKDRLQLATVPEEDRGRYHTLSGMVMLLTGKLPKVTDTVQWERWRFEVVDMDGKTIDKVLASRLPDEEASADPASGD</sequence>
<evidence type="ECO:0000256" key="1">
    <source>
        <dbReference type="ARBA" id="ARBA00004651"/>
    </source>
</evidence>
<keyword evidence="2" id="KW-1003">Cell membrane</keyword>
<feature type="transmembrane region" description="Helical" evidence="10">
    <location>
        <begin position="86"/>
        <end position="109"/>
    </location>
</feature>
<name>A0AAX1WTK8_9BURK</name>
<dbReference type="InterPro" id="IPR005170">
    <property type="entry name" value="Transptr-assoc_dom"/>
</dbReference>
<dbReference type="InterPro" id="IPR036318">
    <property type="entry name" value="FAD-bd_PCMH-like_sf"/>
</dbReference>
<dbReference type="AlphaFoldDB" id="A0AAX1WTK8"/>
<evidence type="ECO:0000256" key="6">
    <source>
        <dbReference type="ARBA" id="ARBA00023122"/>
    </source>
</evidence>
<dbReference type="SMART" id="SM01091">
    <property type="entry name" value="CorC_HlyC"/>
    <property type="match status" value="1"/>
</dbReference>
<dbReference type="PROSITE" id="PS51846">
    <property type="entry name" value="CNNM"/>
    <property type="match status" value="1"/>
</dbReference>
<keyword evidence="4" id="KW-0677">Repeat</keyword>
<dbReference type="InterPro" id="IPR002550">
    <property type="entry name" value="CNNM"/>
</dbReference>
<organism evidence="13 14">
    <name type="scientific">Diaphorobacter nitroreducens</name>
    <dbReference type="NCBI Taxonomy" id="164759"/>
    <lineage>
        <taxon>Bacteria</taxon>
        <taxon>Pseudomonadati</taxon>
        <taxon>Pseudomonadota</taxon>
        <taxon>Betaproteobacteria</taxon>
        <taxon>Burkholderiales</taxon>
        <taxon>Comamonadaceae</taxon>
        <taxon>Diaphorobacter</taxon>
    </lineage>
</organism>
<evidence type="ECO:0000256" key="7">
    <source>
        <dbReference type="ARBA" id="ARBA00023136"/>
    </source>
</evidence>
<dbReference type="EMBL" id="RJVL01000005">
    <property type="protein sequence ID" value="ROR41813.1"/>
    <property type="molecule type" value="Genomic_DNA"/>
</dbReference>
<accession>A0AAX1WTK8</accession>
<dbReference type="SUPFAM" id="SSF54631">
    <property type="entry name" value="CBS-domain pair"/>
    <property type="match status" value="1"/>
</dbReference>
<evidence type="ECO:0000256" key="8">
    <source>
        <dbReference type="PROSITE-ProRule" id="PRU00703"/>
    </source>
</evidence>
<evidence type="ECO:0000313" key="14">
    <source>
        <dbReference type="Proteomes" id="UP000271868"/>
    </source>
</evidence>
<dbReference type="Proteomes" id="UP000271868">
    <property type="component" value="Unassembled WGS sequence"/>
</dbReference>
<comment type="subcellular location">
    <subcellularLocation>
        <location evidence="1">Cell membrane</location>
        <topology evidence="1">Multi-pass membrane protein</topology>
    </subcellularLocation>
</comment>
<dbReference type="Pfam" id="PF01595">
    <property type="entry name" value="CNNM"/>
    <property type="match status" value="1"/>
</dbReference>
<feature type="transmembrane region" description="Helical" evidence="10">
    <location>
        <begin position="34"/>
        <end position="55"/>
    </location>
</feature>
<dbReference type="PROSITE" id="PS51371">
    <property type="entry name" value="CBS"/>
    <property type="match status" value="2"/>
</dbReference>
<evidence type="ECO:0000259" key="12">
    <source>
        <dbReference type="PROSITE" id="PS51846"/>
    </source>
</evidence>
<dbReference type="CDD" id="cd04590">
    <property type="entry name" value="CBS_pair_CorC_HlyC_assoc"/>
    <property type="match status" value="1"/>
</dbReference>
<evidence type="ECO:0000256" key="3">
    <source>
        <dbReference type="ARBA" id="ARBA00022692"/>
    </source>
</evidence>
<evidence type="ECO:0000256" key="2">
    <source>
        <dbReference type="ARBA" id="ARBA00022475"/>
    </source>
</evidence>
<keyword evidence="5 9" id="KW-1133">Transmembrane helix</keyword>
<feature type="domain" description="CNNM transmembrane" evidence="12">
    <location>
        <begin position="26"/>
        <end position="227"/>
    </location>
</feature>
<protein>
    <submittedName>
        <fullName evidence="13">Hemolysin</fullName>
    </submittedName>
</protein>
<dbReference type="InterPro" id="IPR051676">
    <property type="entry name" value="UPF0053_domain"/>
</dbReference>
<keyword evidence="3 9" id="KW-0812">Transmembrane</keyword>
<dbReference type="Pfam" id="PF03471">
    <property type="entry name" value="CorC_HlyC"/>
    <property type="match status" value="1"/>
</dbReference>
<dbReference type="SUPFAM" id="SSF56176">
    <property type="entry name" value="FAD-binding/transporter-associated domain-like"/>
    <property type="match status" value="1"/>
</dbReference>
<evidence type="ECO:0000256" key="9">
    <source>
        <dbReference type="PROSITE-ProRule" id="PRU01193"/>
    </source>
</evidence>
<proteinExistence type="predicted"/>
<comment type="caution">
    <text evidence="13">The sequence shown here is derived from an EMBL/GenBank/DDBJ whole genome shotgun (WGS) entry which is preliminary data.</text>
</comment>
<keyword evidence="6 8" id="KW-0129">CBS domain</keyword>
<feature type="transmembrane region" description="Helical" evidence="10">
    <location>
        <begin position="129"/>
        <end position="150"/>
    </location>
</feature>
<keyword evidence="14" id="KW-1185">Reference proteome</keyword>
<dbReference type="InterPro" id="IPR046342">
    <property type="entry name" value="CBS_dom_sf"/>
</dbReference>
<evidence type="ECO:0000256" key="5">
    <source>
        <dbReference type="ARBA" id="ARBA00022989"/>
    </source>
</evidence>
<dbReference type="Gene3D" id="3.30.465.10">
    <property type="match status" value="1"/>
</dbReference>
<keyword evidence="7 9" id="KW-0472">Membrane</keyword>
<dbReference type="InterPro" id="IPR000644">
    <property type="entry name" value="CBS_dom"/>
</dbReference>
<dbReference type="GO" id="GO:0050660">
    <property type="term" value="F:flavin adenine dinucleotide binding"/>
    <property type="evidence" value="ECO:0007669"/>
    <property type="project" value="InterPro"/>
</dbReference>
<feature type="domain" description="CBS" evidence="11">
    <location>
        <begin position="308"/>
        <end position="372"/>
    </location>
</feature>
<dbReference type="PANTHER" id="PTHR43099:SF2">
    <property type="entry name" value="UPF0053 PROTEIN YRKA"/>
    <property type="match status" value="1"/>
</dbReference>
<feature type="domain" description="CBS" evidence="11">
    <location>
        <begin position="246"/>
        <end position="306"/>
    </location>
</feature>
<evidence type="ECO:0000256" key="10">
    <source>
        <dbReference type="SAM" id="Phobius"/>
    </source>
</evidence>
<dbReference type="Pfam" id="PF00571">
    <property type="entry name" value="CBS"/>
    <property type="match status" value="2"/>
</dbReference>
<dbReference type="InterPro" id="IPR044751">
    <property type="entry name" value="Ion_transp-like_CBS"/>
</dbReference>
<evidence type="ECO:0000313" key="13">
    <source>
        <dbReference type="EMBL" id="ROR41813.1"/>
    </source>
</evidence>
<reference evidence="13 14" key="1">
    <citation type="submission" date="2018-11" db="EMBL/GenBank/DDBJ databases">
        <title>Genomic Encyclopedia of Type Strains, Phase IV (KMG-IV): sequencing the most valuable type-strain genomes for metagenomic binning, comparative biology and taxonomic classification.</title>
        <authorList>
            <person name="Goeker M."/>
        </authorList>
    </citation>
    <scope>NUCLEOTIDE SEQUENCE [LARGE SCALE GENOMIC DNA]</scope>
    <source>
        <strain evidence="13 14">DSM 15985</strain>
    </source>
</reference>